<keyword evidence="23" id="KW-1185">Reference proteome</keyword>
<evidence type="ECO:0000256" key="17">
    <source>
        <dbReference type="ARBA" id="ARBA00023316"/>
    </source>
</evidence>
<comment type="similarity">
    <text evidence="5 20">Belongs to the MurB family.</text>
</comment>
<dbReference type="AlphaFoldDB" id="A0A4U1B7J6"/>
<dbReference type="InterPro" id="IPR036635">
    <property type="entry name" value="MurB_C_sf"/>
</dbReference>
<dbReference type="GO" id="GO:0008762">
    <property type="term" value="F:UDP-N-acetylmuramate dehydrogenase activity"/>
    <property type="evidence" value="ECO:0007669"/>
    <property type="project" value="UniProtKB-UniRule"/>
</dbReference>
<keyword evidence="8 20" id="KW-0963">Cytoplasm</keyword>
<feature type="active site" description="Proton donor" evidence="20">
    <location>
        <position position="229"/>
    </location>
</feature>
<evidence type="ECO:0000256" key="20">
    <source>
        <dbReference type="HAMAP-Rule" id="MF_00037"/>
    </source>
</evidence>
<dbReference type="GO" id="GO:0051301">
    <property type="term" value="P:cell division"/>
    <property type="evidence" value="ECO:0007669"/>
    <property type="project" value="UniProtKB-KW"/>
</dbReference>
<dbReference type="InterPro" id="IPR016167">
    <property type="entry name" value="FAD-bd_PCMH_sub1"/>
</dbReference>
<dbReference type="Proteomes" id="UP000305674">
    <property type="component" value="Unassembled WGS sequence"/>
</dbReference>
<evidence type="ECO:0000256" key="5">
    <source>
        <dbReference type="ARBA" id="ARBA00010485"/>
    </source>
</evidence>
<accession>A0A4U1B7J6</accession>
<dbReference type="GO" id="GO:0009252">
    <property type="term" value="P:peptidoglycan biosynthetic process"/>
    <property type="evidence" value="ECO:0007669"/>
    <property type="project" value="UniProtKB-UniRule"/>
</dbReference>
<comment type="function">
    <text evidence="2 20">Cell wall formation.</text>
</comment>
<dbReference type="EC" id="1.3.1.98" evidence="6 20"/>
<dbReference type="NCBIfam" id="NF000755">
    <property type="entry name" value="PRK00046.1"/>
    <property type="match status" value="1"/>
</dbReference>
<evidence type="ECO:0000256" key="10">
    <source>
        <dbReference type="ARBA" id="ARBA00022630"/>
    </source>
</evidence>
<keyword evidence="11 20" id="KW-0274">FAD</keyword>
<comment type="cofactor">
    <cofactor evidence="1 20">
        <name>FAD</name>
        <dbReference type="ChEBI" id="CHEBI:57692"/>
    </cofactor>
</comment>
<dbReference type="Gene3D" id="3.30.465.10">
    <property type="match status" value="1"/>
</dbReference>
<dbReference type="GO" id="GO:0005829">
    <property type="term" value="C:cytosol"/>
    <property type="evidence" value="ECO:0007669"/>
    <property type="project" value="TreeGrafter"/>
</dbReference>
<dbReference type="HAMAP" id="MF_00037">
    <property type="entry name" value="MurB"/>
    <property type="match status" value="1"/>
</dbReference>
<evidence type="ECO:0000256" key="6">
    <source>
        <dbReference type="ARBA" id="ARBA00012518"/>
    </source>
</evidence>
<keyword evidence="15 20" id="KW-0560">Oxidoreductase</keyword>
<gene>
    <name evidence="20 22" type="primary">murB</name>
    <name evidence="22" type="ORF">FCL40_17365</name>
</gene>
<dbReference type="Gene3D" id="3.30.43.10">
    <property type="entry name" value="Uridine Diphospho-n-acetylenolpyruvylglucosamine Reductase, domain 2"/>
    <property type="match status" value="1"/>
</dbReference>
<dbReference type="GO" id="GO:0008360">
    <property type="term" value="P:regulation of cell shape"/>
    <property type="evidence" value="ECO:0007669"/>
    <property type="project" value="UniProtKB-KW"/>
</dbReference>
<evidence type="ECO:0000313" key="22">
    <source>
        <dbReference type="EMBL" id="TKB46572.1"/>
    </source>
</evidence>
<feature type="active site" evidence="20">
    <location>
        <position position="161"/>
    </location>
</feature>
<keyword evidence="13 20" id="KW-0133">Cell shape</keyword>
<keyword evidence="10 20" id="KW-0285">Flavoprotein</keyword>
<dbReference type="PANTHER" id="PTHR21071">
    <property type="entry name" value="UDP-N-ACETYLENOLPYRUVOYLGLUCOSAMINE REDUCTASE"/>
    <property type="match status" value="1"/>
</dbReference>
<dbReference type="InterPro" id="IPR016166">
    <property type="entry name" value="FAD-bd_PCMH"/>
</dbReference>
<dbReference type="InterPro" id="IPR036318">
    <property type="entry name" value="FAD-bd_PCMH-like_sf"/>
</dbReference>
<evidence type="ECO:0000256" key="12">
    <source>
        <dbReference type="ARBA" id="ARBA00022857"/>
    </source>
</evidence>
<dbReference type="SUPFAM" id="SSF56194">
    <property type="entry name" value="Uridine diphospho-N-Acetylenolpyruvylglucosamine reductase, MurB, C-terminal domain"/>
    <property type="match status" value="1"/>
</dbReference>
<dbReference type="NCBIfam" id="NF010478">
    <property type="entry name" value="PRK13903.1"/>
    <property type="match status" value="1"/>
</dbReference>
<dbReference type="NCBIfam" id="TIGR00179">
    <property type="entry name" value="murB"/>
    <property type="match status" value="1"/>
</dbReference>
<proteinExistence type="inferred from homology"/>
<sequence length="343" mass="37799">MRTECCLIPYHSFGLPSTAEALVEVTSAEEMAEAWNLEAYRGGPRMVLGGGSNTVFVERYQGLVIVNRIKGREVIDEGGSWLLRVGAGEDWHDLVMWSLSQRIYGLENLSLIPGTAGAAPVQNIGAYGMEFASVCAHVQVLDLETGHLRLLTAEQCQFGYRDSIFKRELKDRAVILGVGIRLPKRWCPRLSYGPLRELDTPTAEMIADKVMTVRRQKLPDPRNLGNAGSFFKNPIVPDAVGRDLLSRYPQMPAYPAGEGQMKLAAGWLIEQSGLKGVTLEGVGVHAQQALVLVNHGTGTAAQLLRLAREVVARVSDRFGVVLEPEVRLLDSRGEQHWSHYAEQ</sequence>
<evidence type="ECO:0000256" key="11">
    <source>
        <dbReference type="ARBA" id="ARBA00022827"/>
    </source>
</evidence>
<evidence type="ECO:0000256" key="19">
    <source>
        <dbReference type="ARBA" id="ARBA00048914"/>
    </source>
</evidence>
<comment type="caution">
    <text evidence="22">The sequence shown here is derived from an EMBL/GenBank/DDBJ whole genome shotgun (WGS) entry which is preliminary data.</text>
</comment>
<dbReference type="InterPro" id="IPR011601">
    <property type="entry name" value="MurB_C"/>
</dbReference>
<keyword evidence="14 20" id="KW-0573">Peptidoglycan synthesis</keyword>
<dbReference type="SUPFAM" id="SSF56176">
    <property type="entry name" value="FAD-binding/transporter-associated domain-like"/>
    <property type="match status" value="1"/>
</dbReference>
<evidence type="ECO:0000259" key="21">
    <source>
        <dbReference type="PROSITE" id="PS51387"/>
    </source>
</evidence>
<comment type="subcellular location">
    <subcellularLocation>
        <location evidence="3 20">Cytoplasm</location>
    </subcellularLocation>
</comment>
<dbReference type="UniPathway" id="UPA00219"/>
<protein>
    <recommendedName>
        <fullName evidence="7 20">UDP-N-acetylenolpyruvoylglucosamine reductase</fullName>
        <ecNumber evidence="6 20">1.3.1.98</ecNumber>
    </recommendedName>
    <alternativeName>
        <fullName evidence="18 20">UDP-N-acetylmuramate dehydrogenase</fullName>
    </alternativeName>
</protein>
<dbReference type="Gene3D" id="3.90.78.10">
    <property type="entry name" value="UDP-N-acetylenolpyruvoylglucosamine reductase, C-terminal domain"/>
    <property type="match status" value="1"/>
</dbReference>
<evidence type="ECO:0000256" key="13">
    <source>
        <dbReference type="ARBA" id="ARBA00022960"/>
    </source>
</evidence>
<evidence type="ECO:0000256" key="3">
    <source>
        <dbReference type="ARBA" id="ARBA00004496"/>
    </source>
</evidence>
<dbReference type="Pfam" id="PF01565">
    <property type="entry name" value="FAD_binding_4"/>
    <property type="match status" value="1"/>
</dbReference>
<dbReference type="EMBL" id="SWCI01000019">
    <property type="protein sequence ID" value="TKB46572.1"/>
    <property type="molecule type" value="Genomic_DNA"/>
</dbReference>
<dbReference type="PROSITE" id="PS51387">
    <property type="entry name" value="FAD_PCMH"/>
    <property type="match status" value="1"/>
</dbReference>
<dbReference type="GO" id="GO:0071949">
    <property type="term" value="F:FAD binding"/>
    <property type="evidence" value="ECO:0007669"/>
    <property type="project" value="InterPro"/>
</dbReference>
<evidence type="ECO:0000256" key="9">
    <source>
        <dbReference type="ARBA" id="ARBA00022618"/>
    </source>
</evidence>
<dbReference type="InterPro" id="IPR016169">
    <property type="entry name" value="FAD-bd_PCMH_sub2"/>
</dbReference>
<evidence type="ECO:0000256" key="16">
    <source>
        <dbReference type="ARBA" id="ARBA00023306"/>
    </source>
</evidence>
<dbReference type="InterPro" id="IPR003170">
    <property type="entry name" value="MurB"/>
</dbReference>
<dbReference type="InterPro" id="IPR006094">
    <property type="entry name" value="Oxid_FAD_bind_N"/>
</dbReference>
<evidence type="ECO:0000256" key="15">
    <source>
        <dbReference type="ARBA" id="ARBA00023002"/>
    </source>
</evidence>
<comment type="pathway">
    <text evidence="4 20">Cell wall biogenesis; peptidoglycan biosynthesis.</text>
</comment>
<evidence type="ECO:0000256" key="2">
    <source>
        <dbReference type="ARBA" id="ARBA00003921"/>
    </source>
</evidence>
<feature type="domain" description="FAD-binding PCMH-type" evidence="21">
    <location>
        <begin position="15"/>
        <end position="185"/>
    </location>
</feature>
<dbReference type="GO" id="GO:0071555">
    <property type="term" value="P:cell wall organization"/>
    <property type="evidence" value="ECO:0007669"/>
    <property type="project" value="UniProtKB-KW"/>
</dbReference>
<evidence type="ECO:0000256" key="14">
    <source>
        <dbReference type="ARBA" id="ARBA00022984"/>
    </source>
</evidence>
<keyword evidence="16 20" id="KW-0131">Cell cycle</keyword>
<keyword evidence="9 20" id="KW-0132">Cell division</keyword>
<keyword evidence="17 20" id="KW-0961">Cell wall biogenesis/degradation</keyword>
<comment type="catalytic activity">
    <reaction evidence="19 20">
        <text>UDP-N-acetyl-alpha-D-muramate + NADP(+) = UDP-N-acetyl-3-O-(1-carboxyvinyl)-alpha-D-glucosamine + NADPH + H(+)</text>
        <dbReference type="Rhea" id="RHEA:12248"/>
        <dbReference type="ChEBI" id="CHEBI:15378"/>
        <dbReference type="ChEBI" id="CHEBI:57783"/>
        <dbReference type="ChEBI" id="CHEBI:58349"/>
        <dbReference type="ChEBI" id="CHEBI:68483"/>
        <dbReference type="ChEBI" id="CHEBI:70757"/>
        <dbReference type="EC" id="1.3.1.98"/>
    </reaction>
</comment>
<keyword evidence="12 20" id="KW-0521">NADP</keyword>
<evidence type="ECO:0000313" key="23">
    <source>
        <dbReference type="Proteomes" id="UP000305674"/>
    </source>
</evidence>
<dbReference type="Pfam" id="PF02873">
    <property type="entry name" value="MurB_C"/>
    <property type="match status" value="1"/>
</dbReference>
<evidence type="ECO:0000256" key="18">
    <source>
        <dbReference type="ARBA" id="ARBA00031026"/>
    </source>
</evidence>
<name>A0A4U1B7J6_9GAMM</name>
<evidence type="ECO:0000256" key="8">
    <source>
        <dbReference type="ARBA" id="ARBA00022490"/>
    </source>
</evidence>
<reference evidence="22 23" key="1">
    <citation type="submission" date="2019-04" db="EMBL/GenBank/DDBJ databases">
        <authorList>
            <person name="Hwang J.C."/>
        </authorList>
    </citation>
    <scope>NUCLEOTIDE SEQUENCE [LARGE SCALE GENOMIC DNA]</scope>
    <source>
        <strain evidence="22 23">IMCC35001</strain>
    </source>
</reference>
<evidence type="ECO:0000256" key="4">
    <source>
        <dbReference type="ARBA" id="ARBA00004752"/>
    </source>
</evidence>
<evidence type="ECO:0000256" key="1">
    <source>
        <dbReference type="ARBA" id="ARBA00001974"/>
    </source>
</evidence>
<dbReference type="PANTHER" id="PTHR21071:SF4">
    <property type="entry name" value="UDP-N-ACETYLENOLPYRUVOYLGLUCOSAMINE REDUCTASE"/>
    <property type="match status" value="1"/>
</dbReference>
<feature type="active site" evidence="20">
    <location>
        <position position="325"/>
    </location>
</feature>
<organism evidence="22 23">
    <name type="scientific">Ferrimonas sediminicola</name>
    <dbReference type="NCBI Taxonomy" id="2569538"/>
    <lineage>
        <taxon>Bacteria</taxon>
        <taxon>Pseudomonadati</taxon>
        <taxon>Pseudomonadota</taxon>
        <taxon>Gammaproteobacteria</taxon>
        <taxon>Alteromonadales</taxon>
        <taxon>Ferrimonadaceae</taxon>
        <taxon>Ferrimonas</taxon>
    </lineage>
</organism>
<dbReference type="OrthoDB" id="9804753at2"/>
<evidence type="ECO:0000256" key="7">
    <source>
        <dbReference type="ARBA" id="ARBA00015188"/>
    </source>
</evidence>